<feature type="chain" id="PRO_5012974247" evidence="1">
    <location>
        <begin position="25"/>
        <end position="282"/>
    </location>
</feature>
<gene>
    <name evidence="2" type="ORF">SAMN05216225_102833</name>
</gene>
<dbReference type="RefSeq" id="WP_072891039.1">
    <property type="nucleotide sequence ID" value="NZ_FQVW01000028.1"/>
</dbReference>
<dbReference type="STRING" id="930117.SAMN05216225_102833"/>
<dbReference type="Proteomes" id="UP000183988">
    <property type="component" value="Unassembled WGS sequence"/>
</dbReference>
<proteinExistence type="predicted"/>
<reference evidence="2 3" key="1">
    <citation type="submission" date="2016-11" db="EMBL/GenBank/DDBJ databases">
        <authorList>
            <person name="Jaros S."/>
            <person name="Januszkiewicz K."/>
            <person name="Wedrychowicz H."/>
        </authorList>
    </citation>
    <scope>NUCLEOTIDE SEQUENCE [LARGE SCALE GENOMIC DNA]</scope>
    <source>
        <strain evidence="2 3">IBRC-M 10683</strain>
    </source>
</reference>
<sequence>MKLLKFLNVVVTLALFFALGWTFAQTGEEQATDDNNNIGNFINDVSDKLKHSLNEVKLIPKEPFDLGKNSKNVDFLHVLLLAEDPEQTFSEFSNFKALLSINANEEVVEIKPIKNEVAPVFASSGDDSDTSVEASLKQAGEELDVPLDYFLKIDMEKISSIVEEIDDPSLQSNIEKLKNSRNLTDHSMKSVENIADTIQSSMSIPMMTKLQSSMETNMEFSQMMKVVMKLMNMKDSLQVTIDWEEGEEEVQSDEIDDVEYHISEYRGKIENHHDEPIQPMVQ</sequence>
<evidence type="ECO:0000256" key="1">
    <source>
        <dbReference type="SAM" id="SignalP"/>
    </source>
</evidence>
<accession>A0A1M5J6M1</accession>
<name>A0A1M5J6M1_9BACI</name>
<protein>
    <submittedName>
        <fullName evidence="2">Uncharacterized protein</fullName>
    </submittedName>
</protein>
<keyword evidence="1" id="KW-0732">Signal</keyword>
<feature type="signal peptide" evidence="1">
    <location>
        <begin position="1"/>
        <end position="24"/>
    </location>
</feature>
<evidence type="ECO:0000313" key="2">
    <source>
        <dbReference type="EMBL" id="SHG36266.1"/>
    </source>
</evidence>
<dbReference type="AlphaFoldDB" id="A0A1M5J6M1"/>
<keyword evidence="3" id="KW-1185">Reference proteome</keyword>
<evidence type="ECO:0000313" key="3">
    <source>
        <dbReference type="Proteomes" id="UP000183988"/>
    </source>
</evidence>
<organism evidence="2 3">
    <name type="scientific">Ornithinibacillus halophilus</name>
    <dbReference type="NCBI Taxonomy" id="930117"/>
    <lineage>
        <taxon>Bacteria</taxon>
        <taxon>Bacillati</taxon>
        <taxon>Bacillota</taxon>
        <taxon>Bacilli</taxon>
        <taxon>Bacillales</taxon>
        <taxon>Bacillaceae</taxon>
        <taxon>Ornithinibacillus</taxon>
    </lineage>
</organism>
<dbReference type="EMBL" id="FQVW01000028">
    <property type="protein sequence ID" value="SHG36266.1"/>
    <property type="molecule type" value="Genomic_DNA"/>
</dbReference>